<reference evidence="1 2" key="1">
    <citation type="submission" date="2017-03" db="EMBL/GenBank/DDBJ databases">
        <authorList>
            <person name="Afonso C.L."/>
            <person name="Miller P.J."/>
            <person name="Scott M.A."/>
            <person name="Spackman E."/>
            <person name="Goraichik I."/>
            <person name="Dimitrov K.M."/>
            <person name="Suarez D.L."/>
            <person name="Swayne D.E."/>
        </authorList>
    </citation>
    <scope>NUCLEOTIDE SEQUENCE [LARGE SCALE GENOMIC DNA]</scope>
    <source>
        <strain evidence="1 2">CECT 7023</strain>
    </source>
</reference>
<accession>A0A1Y5U1J8</accession>
<protein>
    <submittedName>
        <fullName evidence="1">Uncharacterized protein</fullName>
    </submittedName>
</protein>
<dbReference type="AlphaFoldDB" id="A0A1Y5U1J8"/>
<evidence type="ECO:0000313" key="2">
    <source>
        <dbReference type="Proteomes" id="UP000193900"/>
    </source>
</evidence>
<dbReference type="EMBL" id="FWFZ01000030">
    <property type="protein sequence ID" value="SLN74192.1"/>
    <property type="molecule type" value="Genomic_DNA"/>
</dbReference>
<organism evidence="1 2">
    <name type="scientific">Roseisalinus antarcticus</name>
    <dbReference type="NCBI Taxonomy" id="254357"/>
    <lineage>
        <taxon>Bacteria</taxon>
        <taxon>Pseudomonadati</taxon>
        <taxon>Pseudomonadota</taxon>
        <taxon>Alphaproteobacteria</taxon>
        <taxon>Rhodobacterales</taxon>
        <taxon>Roseobacteraceae</taxon>
        <taxon>Roseisalinus</taxon>
    </lineage>
</organism>
<name>A0A1Y5U1J8_9RHOB</name>
<evidence type="ECO:0000313" key="1">
    <source>
        <dbReference type="EMBL" id="SLN74192.1"/>
    </source>
</evidence>
<sequence>MSDKAPFALSRFSAKTELTILMTVGKLALVLKLAAAPPVLPATVTFASVAEAKPTWNALPPYAELPVKVVLASVSSPRE</sequence>
<keyword evidence="2" id="KW-1185">Reference proteome</keyword>
<gene>
    <name evidence="1" type="ORF">ROA7023_03772</name>
</gene>
<proteinExistence type="predicted"/>
<dbReference type="Proteomes" id="UP000193900">
    <property type="component" value="Unassembled WGS sequence"/>
</dbReference>